<keyword evidence="3" id="KW-0808">Transferase</keyword>
<dbReference type="EMBL" id="CAUYUE010000012">
    <property type="protein sequence ID" value="CAK0785236.1"/>
    <property type="molecule type" value="Genomic_DNA"/>
</dbReference>
<dbReference type="Gene3D" id="3.40.640.10">
    <property type="entry name" value="Type I PLP-dependent aspartate aminotransferase-like (Major domain)"/>
    <property type="match status" value="1"/>
</dbReference>
<feature type="compositionally biased region" description="Polar residues" evidence="6">
    <location>
        <begin position="1"/>
        <end position="14"/>
    </location>
</feature>
<evidence type="ECO:0000256" key="1">
    <source>
        <dbReference type="ARBA" id="ARBA00001933"/>
    </source>
</evidence>
<evidence type="ECO:0000256" key="4">
    <source>
        <dbReference type="ARBA" id="ARBA00022898"/>
    </source>
</evidence>
<comment type="cofactor">
    <cofactor evidence="1">
        <name>pyridoxal 5'-phosphate</name>
        <dbReference type="ChEBI" id="CHEBI:597326"/>
    </cofactor>
</comment>
<dbReference type="NCBIfam" id="TIGR01979">
    <property type="entry name" value="sufS"/>
    <property type="match status" value="1"/>
</dbReference>
<dbReference type="Gene3D" id="3.90.1150.10">
    <property type="entry name" value="Aspartate Aminotransferase, domain 1"/>
    <property type="match status" value="1"/>
</dbReference>
<dbReference type="CDD" id="cd06453">
    <property type="entry name" value="SufS_like"/>
    <property type="match status" value="1"/>
</dbReference>
<dbReference type="GO" id="GO:0006534">
    <property type="term" value="P:cysteine metabolic process"/>
    <property type="evidence" value="ECO:0007669"/>
    <property type="project" value="InterPro"/>
</dbReference>
<evidence type="ECO:0000256" key="5">
    <source>
        <dbReference type="ARBA" id="ARBA00050776"/>
    </source>
</evidence>
<dbReference type="InterPro" id="IPR015424">
    <property type="entry name" value="PyrdxlP-dep_Trfase"/>
</dbReference>
<dbReference type="PANTHER" id="PTHR43586:SF8">
    <property type="entry name" value="CYSTEINE DESULFURASE 1, CHLOROPLASTIC"/>
    <property type="match status" value="1"/>
</dbReference>
<dbReference type="PANTHER" id="PTHR43586">
    <property type="entry name" value="CYSTEINE DESULFURASE"/>
    <property type="match status" value="1"/>
</dbReference>
<evidence type="ECO:0000256" key="6">
    <source>
        <dbReference type="SAM" id="MobiDB-lite"/>
    </source>
</evidence>
<evidence type="ECO:0000256" key="2">
    <source>
        <dbReference type="ARBA" id="ARBA00012239"/>
    </source>
</evidence>
<feature type="region of interest" description="Disordered" evidence="6">
    <location>
        <begin position="1"/>
        <end position="34"/>
    </location>
</feature>
<evidence type="ECO:0000256" key="3">
    <source>
        <dbReference type="ARBA" id="ARBA00022679"/>
    </source>
</evidence>
<dbReference type="InterPro" id="IPR000192">
    <property type="entry name" value="Aminotrans_V_dom"/>
</dbReference>
<keyword evidence="9" id="KW-1185">Reference proteome</keyword>
<dbReference type="GO" id="GO:0030170">
    <property type="term" value="F:pyridoxal phosphate binding"/>
    <property type="evidence" value="ECO:0007669"/>
    <property type="project" value="InterPro"/>
</dbReference>
<dbReference type="AlphaFoldDB" id="A0AAV1ICZ6"/>
<feature type="compositionally biased region" description="Basic and acidic residues" evidence="6">
    <location>
        <begin position="24"/>
        <end position="34"/>
    </location>
</feature>
<keyword evidence="4" id="KW-0663">Pyridoxal phosphate</keyword>
<dbReference type="EC" id="2.8.1.7" evidence="2"/>
<evidence type="ECO:0000259" key="7">
    <source>
        <dbReference type="Pfam" id="PF00266"/>
    </source>
</evidence>
<accession>A0AAV1ICZ6</accession>
<dbReference type="Proteomes" id="UP001314263">
    <property type="component" value="Unassembled WGS sequence"/>
</dbReference>
<evidence type="ECO:0000313" key="8">
    <source>
        <dbReference type="EMBL" id="CAK0785236.1"/>
    </source>
</evidence>
<proteinExistence type="predicted"/>
<sequence length="471" mass="51069">MAFRSHSGSQQTSGVALHNASMRGVRDRPAHIEQRGLSYRRSAVAPYETEPMLASTSAADSGRQLGEGIRADFPILNQKIHGDKQLVYFDNGATSQKPKQVLEALREYNEGYNSNVHRGVHFLSAKATRGYEDARAKVAQLINARSSRDIVFTANATAGINLVAQSWGRKHLAPGDEVIVSVAEHHSNLVPWQLVCQATGATLKHVPLTRDGQELDMQAYAKLLSPKTKIVALVHVSNMLGSLLDTEFVVEQAHKVGAMVLLDCSQSVPGKPTDVQALGADWIVATGHKMCGPTGIGFLWGRQEVLEDMPPFLGGGEMIEHVYLDHSTYAPPPSRFEPGTPAIAEAIGLGAAADYLQDIGMQNVQDFEQDLGGYLYERLSSVDGITIYGPKPERRGSPLCAFNVDGIHPTDLSTFLDFEGIAVRSGHHCTQPLHHALGISSSARASPYIYNTEAEVDSFVEALNSVIDILK</sequence>
<dbReference type="InterPro" id="IPR015421">
    <property type="entry name" value="PyrdxlP-dep_Trfase_major"/>
</dbReference>
<dbReference type="SUPFAM" id="SSF53383">
    <property type="entry name" value="PLP-dependent transferases"/>
    <property type="match status" value="1"/>
</dbReference>
<feature type="domain" description="Aminotransferase class V" evidence="7">
    <location>
        <begin position="87"/>
        <end position="459"/>
    </location>
</feature>
<evidence type="ECO:0000313" key="9">
    <source>
        <dbReference type="Proteomes" id="UP001314263"/>
    </source>
</evidence>
<dbReference type="GO" id="GO:0031071">
    <property type="term" value="F:cysteine desulfurase activity"/>
    <property type="evidence" value="ECO:0007669"/>
    <property type="project" value="UniProtKB-EC"/>
</dbReference>
<comment type="catalytic activity">
    <reaction evidence="5">
        <text>(sulfur carrier)-H + L-cysteine = (sulfur carrier)-SH + L-alanine</text>
        <dbReference type="Rhea" id="RHEA:43892"/>
        <dbReference type="Rhea" id="RHEA-COMP:14737"/>
        <dbReference type="Rhea" id="RHEA-COMP:14739"/>
        <dbReference type="ChEBI" id="CHEBI:29917"/>
        <dbReference type="ChEBI" id="CHEBI:35235"/>
        <dbReference type="ChEBI" id="CHEBI:57972"/>
        <dbReference type="ChEBI" id="CHEBI:64428"/>
        <dbReference type="EC" id="2.8.1.7"/>
    </reaction>
</comment>
<dbReference type="InterPro" id="IPR010970">
    <property type="entry name" value="Cys_dSase_SufS"/>
</dbReference>
<comment type="caution">
    <text evidence="8">The sequence shown here is derived from an EMBL/GenBank/DDBJ whole genome shotgun (WGS) entry which is preliminary data.</text>
</comment>
<protein>
    <recommendedName>
        <fullName evidence="2">cysteine desulfurase</fullName>
        <ecNumber evidence="2">2.8.1.7</ecNumber>
    </recommendedName>
</protein>
<name>A0AAV1ICZ6_9CHLO</name>
<organism evidence="8 9">
    <name type="scientific">Coccomyxa viridis</name>
    <dbReference type="NCBI Taxonomy" id="1274662"/>
    <lineage>
        <taxon>Eukaryota</taxon>
        <taxon>Viridiplantae</taxon>
        <taxon>Chlorophyta</taxon>
        <taxon>core chlorophytes</taxon>
        <taxon>Trebouxiophyceae</taxon>
        <taxon>Trebouxiophyceae incertae sedis</taxon>
        <taxon>Coccomyxaceae</taxon>
        <taxon>Coccomyxa</taxon>
    </lineage>
</organism>
<gene>
    <name evidence="8" type="ORF">CVIRNUC_008442</name>
</gene>
<dbReference type="Pfam" id="PF00266">
    <property type="entry name" value="Aminotran_5"/>
    <property type="match status" value="1"/>
</dbReference>
<reference evidence="8 9" key="1">
    <citation type="submission" date="2023-10" db="EMBL/GenBank/DDBJ databases">
        <authorList>
            <person name="Maclean D."/>
            <person name="Macfadyen A."/>
        </authorList>
    </citation>
    <scope>NUCLEOTIDE SEQUENCE [LARGE SCALE GENOMIC DNA]</scope>
</reference>
<dbReference type="InterPro" id="IPR015422">
    <property type="entry name" value="PyrdxlP-dep_Trfase_small"/>
</dbReference>